<evidence type="ECO:0000313" key="2">
    <source>
        <dbReference type="Proteomes" id="UP001250791"/>
    </source>
</evidence>
<evidence type="ECO:0000313" key="1">
    <source>
        <dbReference type="EMBL" id="MDR6899268.1"/>
    </source>
</evidence>
<proteinExistence type="predicted"/>
<organism evidence="1 2">
    <name type="scientific">Rhizobium miluonense</name>
    <dbReference type="NCBI Taxonomy" id="411945"/>
    <lineage>
        <taxon>Bacteria</taxon>
        <taxon>Pseudomonadati</taxon>
        <taxon>Pseudomonadota</taxon>
        <taxon>Alphaproteobacteria</taxon>
        <taxon>Hyphomicrobiales</taxon>
        <taxon>Rhizobiaceae</taxon>
        <taxon>Rhizobium/Agrobacterium group</taxon>
        <taxon>Rhizobium</taxon>
    </lineage>
</organism>
<protein>
    <submittedName>
        <fullName evidence="1">Uncharacterized protein</fullName>
    </submittedName>
</protein>
<name>A0ABU1SJV4_9HYPH</name>
<gene>
    <name evidence="1" type="ORF">J2W52_000856</name>
</gene>
<dbReference type="Proteomes" id="UP001250791">
    <property type="component" value="Unassembled WGS sequence"/>
</dbReference>
<dbReference type="EMBL" id="JAVDUP010000001">
    <property type="protein sequence ID" value="MDR6899268.1"/>
    <property type="molecule type" value="Genomic_DNA"/>
</dbReference>
<keyword evidence="2" id="KW-1185">Reference proteome</keyword>
<comment type="caution">
    <text evidence="1">The sequence shown here is derived from an EMBL/GenBank/DDBJ whole genome shotgun (WGS) entry which is preliminary data.</text>
</comment>
<accession>A0ABU1SJV4</accession>
<reference evidence="1 2" key="1">
    <citation type="submission" date="2023-07" db="EMBL/GenBank/DDBJ databases">
        <title>Sorghum-associated microbial communities from plants grown in Nebraska, USA.</title>
        <authorList>
            <person name="Schachtman D."/>
        </authorList>
    </citation>
    <scope>NUCLEOTIDE SEQUENCE [LARGE SCALE GENOMIC DNA]</scope>
    <source>
        <strain evidence="1 2">3199</strain>
    </source>
</reference>
<sequence>MNIASAETAHPPLSLRDISPTRGEIVSRLNLIPAGMTTFAVADAVFFCGRNAPQASDLHPCGGDVAKATEGGNAASIFTKAPVQ</sequence>